<comment type="caution">
    <text evidence="1">The sequence shown here is derived from an EMBL/GenBank/DDBJ whole genome shotgun (WGS) entry which is preliminary data.</text>
</comment>
<evidence type="ECO:0000313" key="2">
    <source>
        <dbReference type="Proteomes" id="UP000094487"/>
    </source>
</evidence>
<evidence type="ECO:0000313" key="1">
    <source>
        <dbReference type="EMBL" id="ODP36746.1"/>
    </source>
</evidence>
<sequence>MTGVLLKRIALIEQRRKASERAAAIEAAERWEAFVRAGGYPGMPAGPDRGAVAGIETPA</sequence>
<dbReference type="Proteomes" id="UP000094487">
    <property type="component" value="Unassembled WGS sequence"/>
</dbReference>
<name>A0A1E3LSK8_9SPHN</name>
<dbReference type="EMBL" id="MDDS01000051">
    <property type="protein sequence ID" value="ODP36746.1"/>
    <property type="molecule type" value="Genomic_DNA"/>
</dbReference>
<organism evidence="1 2">
    <name type="scientific">Sphingomonas turrisvirgatae</name>
    <dbReference type="NCBI Taxonomy" id="1888892"/>
    <lineage>
        <taxon>Bacteria</taxon>
        <taxon>Pseudomonadati</taxon>
        <taxon>Pseudomonadota</taxon>
        <taxon>Alphaproteobacteria</taxon>
        <taxon>Sphingomonadales</taxon>
        <taxon>Sphingomonadaceae</taxon>
        <taxon>Sphingomonas</taxon>
    </lineage>
</organism>
<proteinExistence type="predicted"/>
<dbReference type="AlphaFoldDB" id="A0A1E3LSK8"/>
<protein>
    <submittedName>
        <fullName evidence="1">Uncharacterized protein</fullName>
    </submittedName>
</protein>
<accession>A0A1E3LSK8</accession>
<gene>
    <name evidence="1" type="ORF">BFL28_19705</name>
</gene>
<keyword evidence="2" id="KW-1185">Reference proteome</keyword>
<reference evidence="1 2" key="1">
    <citation type="submission" date="2016-08" db="EMBL/GenBank/DDBJ databases">
        <title>Draft genome of the agarase producing Sphingomonas sp. MCT13.</title>
        <authorList>
            <person name="D'Andrea M.M."/>
            <person name="Rossolini G.M."/>
            <person name="Thaller M.C."/>
        </authorList>
    </citation>
    <scope>NUCLEOTIDE SEQUENCE [LARGE SCALE GENOMIC DNA]</scope>
    <source>
        <strain evidence="1 2">MCT13</strain>
    </source>
</reference>